<dbReference type="Pfam" id="PF07689">
    <property type="entry name" value="KaiB"/>
    <property type="match status" value="1"/>
</dbReference>
<evidence type="ECO:0000259" key="2">
    <source>
        <dbReference type="SMART" id="SM01248"/>
    </source>
</evidence>
<proteinExistence type="predicted"/>
<evidence type="ECO:0000256" key="1">
    <source>
        <dbReference type="SAM" id="MobiDB-lite"/>
    </source>
</evidence>
<dbReference type="Gene3D" id="3.40.30.10">
    <property type="entry name" value="Glutaredoxin"/>
    <property type="match status" value="1"/>
</dbReference>
<name>A0A558CWL8_9GAMM</name>
<organism evidence="3 4">
    <name type="scientific">Sedimenticola thiotaurini</name>
    <dbReference type="NCBI Taxonomy" id="1543721"/>
    <lineage>
        <taxon>Bacteria</taxon>
        <taxon>Pseudomonadati</taxon>
        <taxon>Pseudomonadota</taxon>
        <taxon>Gammaproteobacteria</taxon>
        <taxon>Chromatiales</taxon>
        <taxon>Sedimenticolaceae</taxon>
        <taxon>Sedimenticola</taxon>
    </lineage>
</organism>
<dbReference type="Proteomes" id="UP000317355">
    <property type="component" value="Unassembled WGS sequence"/>
</dbReference>
<dbReference type="InterPro" id="IPR036249">
    <property type="entry name" value="Thioredoxin-like_sf"/>
</dbReference>
<dbReference type="GO" id="GO:0048511">
    <property type="term" value="P:rhythmic process"/>
    <property type="evidence" value="ECO:0007669"/>
    <property type="project" value="InterPro"/>
</dbReference>
<feature type="region of interest" description="Disordered" evidence="1">
    <location>
        <begin position="1"/>
        <end position="22"/>
    </location>
</feature>
<dbReference type="InterPro" id="IPR011649">
    <property type="entry name" value="KaiB_domain"/>
</dbReference>
<dbReference type="SUPFAM" id="SSF52833">
    <property type="entry name" value="Thioredoxin-like"/>
    <property type="match status" value="1"/>
</dbReference>
<dbReference type="InterPro" id="IPR039022">
    <property type="entry name" value="KaiB-like"/>
</dbReference>
<feature type="domain" description="KaiB" evidence="2">
    <location>
        <begin position="29"/>
        <end position="110"/>
    </location>
</feature>
<protein>
    <submittedName>
        <fullName evidence="3">Circadian clock protein KaiB</fullName>
    </submittedName>
</protein>
<feature type="compositionally biased region" description="Low complexity" evidence="1">
    <location>
        <begin position="1"/>
        <end position="10"/>
    </location>
</feature>
<gene>
    <name evidence="3" type="ORF">FHK82_12355</name>
</gene>
<feature type="compositionally biased region" description="Basic residues" evidence="1">
    <location>
        <begin position="11"/>
        <end position="20"/>
    </location>
</feature>
<reference evidence="3 4" key="1">
    <citation type="submission" date="2019-07" db="EMBL/GenBank/DDBJ databases">
        <title>The pathways for chlorine oxyanion respiration interact through the shared metabolite chlorate.</title>
        <authorList>
            <person name="Barnum T.P."/>
            <person name="Cheng Y."/>
            <person name="Hill K.A."/>
            <person name="Lucas L.N."/>
            <person name="Carlson H.K."/>
            <person name="Coates J.D."/>
        </authorList>
    </citation>
    <scope>NUCLEOTIDE SEQUENCE [LARGE SCALE GENOMIC DNA]</scope>
    <source>
        <strain evidence="3">BK-3</strain>
    </source>
</reference>
<dbReference type="SMART" id="SM01248">
    <property type="entry name" value="KaiB"/>
    <property type="match status" value="1"/>
</dbReference>
<accession>A0A558CWL8</accession>
<sequence>MTSKPSGPAKPKAKSAPGKKKASDDYILKLYVAGLSPKSATAIANINKICEENLQGRYQLDVIDLYQQPQLAEGEQIIAIPTLIKQLPPPLRRVIGDLSNTERVLVGLDIRKEA</sequence>
<dbReference type="EMBL" id="VMRY01000060">
    <property type="protein sequence ID" value="TVT53174.1"/>
    <property type="molecule type" value="Genomic_DNA"/>
</dbReference>
<comment type="caution">
    <text evidence="3">The sequence shown here is derived from an EMBL/GenBank/DDBJ whole genome shotgun (WGS) entry which is preliminary data.</text>
</comment>
<evidence type="ECO:0000313" key="4">
    <source>
        <dbReference type="Proteomes" id="UP000317355"/>
    </source>
</evidence>
<dbReference type="AlphaFoldDB" id="A0A558CWL8"/>
<dbReference type="PANTHER" id="PTHR41709:SF2">
    <property type="entry name" value="CIRCADIAN CLOCK PROTEIN KAIB2"/>
    <property type="match status" value="1"/>
</dbReference>
<dbReference type="PANTHER" id="PTHR41709">
    <property type="entry name" value="KAIB-LIKE PROTEIN 1"/>
    <property type="match status" value="1"/>
</dbReference>
<evidence type="ECO:0000313" key="3">
    <source>
        <dbReference type="EMBL" id="TVT53174.1"/>
    </source>
</evidence>
<dbReference type="CDD" id="cd02978">
    <property type="entry name" value="KaiB_like"/>
    <property type="match status" value="1"/>
</dbReference>